<accession>B4JY69</accession>
<feature type="signal peptide" evidence="1">
    <location>
        <begin position="1"/>
        <end position="18"/>
    </location>
</feature>
<dbReference type="OMA" id="HATDMWG"/>
<dbReference type="InParanoid" id="B4JY69"/>
<reference evidence="2 3" key="1">
    <citation type="journal article" date="2007" name="Nature">
        <title>Evolution of genes and genomes on the Drosophila phylogeny.</title>
        <authorList>
            <consortium name="Drosophila 12 Genomes Consortium"/>
            <person name="Clark A.G."/>
            <person name="Eisen M.B."/>
            <person name="Smith D.R."/>
            <person name="Bergman C.M."/>
            <person name="Oliver B."/>
            <person name="Markow T.A."/>
            <person name="Kaufman T.C."/>
            <person name="Kellis M."/>
            <person name="Gelbart W."/>
            <person name="Iyer V.N."/>
            <person name="Pollard D.A."/>
            <person name="Sackton T.B."/>
            <person name="Larracuente A.M."/>
            <person name="Singh N.D."/>
            <person name="Abad J.P."/>
            <person name="Abt D.N."/>
            <person name="Adryan B."/>
            <person name="Aguade M."/>
            <person name="Akashi H."/>
            <person name="Anderson W.W."/>
            <person name="Aquadro C.F."/>
            <person name="Ardell D.H."/>
            <person name="Arguello R."/>
            <person name="Artieri C.G."/>
            <person name="Barbash D.A."/>
            <person name="Barker D."/>
            <person name="Barsanti P."/>
            <person name="Batterham P."/>
            <person name="Batzoglou S."/>
            <person name="Begun D."/>
            <person name="Bhutkar A."/>
            <person name="Blanco E."/>
            <person name="Bosak S.A."/>
            <person name="Bradley R.K."/>
            <person name="Brand A.D."/>
            <person name="Brent M.R."/>
            <person name="Brooks A.N."/>
            <person name="Brown R.H."/>
            <person name="Butlin R.K."/>
            <person name="Caggese C."/>
            <person name="Calvi B.R."/>
            <person name="Bernardo de Carvalho A."/>
            <person name="Caspi A."/>
            <person name="Castrezana S."/>
            <person name="Celniker S.E."/>
            <person name="Chang J.L."/>
            <person name="Chapple C."/>
            <person name="Chatterji S."/>
            <person name="Chinwalla A."/>
            <person name="Civetta A."/>
            <person name="Clifton S.W."/>
            <person name="Comeron J.M."/>
            <person name="Costello J.C."/>
            <person name="Coyne J.A."/>
            <person name="Daub J."/>
            <person name="David R.G."/>
            <person name="Delcher A.L."/>
            <person name="Delehaunty K."/>
            <person name="Do C.B."/>
            <person name="Ebling H."/>
            <person name="Edwards K."/>
            <person name="Eickbush T."/>
            <person name="Evans J.D."/>
            <person name="Filipski A."/>
            <person name="Findeiss S."/>
            <person name="Freyhult E."/>
            <person name="Fulton L."/>
            <person name="Fulton R."/>
            <person name="Garcia A.C."/>
            <person name="Gardiner A."/>
            <person name="Garfield D.A."/>
            <person name="Garvin B.E."/>
            <person name="Gibson G."/>
            <person name="Gilbert D."/>
            <person name="Gnerre S."/>
            <person name="Godfrey J."/>
            <person name="Good R."/>
            <person name="Gotea V."/>
            <person name="Gravely B."/>
            <person name="Greenberg A.J."/>
            <person name="Griffiths-Jones S."/>
            <person name="Gross S."/>
            <person name="Guigo R."/>
            <person name="Gustafson E.A."/>
            <person name="Haerty W."/>
            <person name="Hahn M.W."/>
            <person name="Halligan D.L."/>
            <person name="Halpern A.L."/>
            <person name="Halter G.M."/>
            <person name="Han M.V."/>
            <person name="Heger A."/>
            <person name="Hillier L."/>
            <person name="Hinrichs A.S."/>
            <person name="Holmes I."/>
            <person name="Hoskins R.A."/>
            <person name="Hubisz M.J."/>
            <person name="Hultmark D."/>
            <person name="Huntley M.A."/>
            <person name="Jaffe D.B."/>
            <person name="Jagadeeshan S."/>
            <person name="Jeck W.R."/>
            <person name="Johnson J."/>
            <person name="Jones C.D."/>
            <person name="Jordan W.C."/>
            <person name="Karpen G.H."/>
            <person name="Kataoka E."/>
            <person name="Keightley P.D."/>
            <person name="Kheradpour P."/>
            <person name="Kirkness E.F."/>
            <person name="Koerich L.B."/>
            <person name="Kristiansen K."/>
            <person name="Kudrna D."/>
            <person name="Kulathinal R.J."/>
            <person name="Kumar S."/>
            <person name="Kwok R."/>
            <person name="Lander E."/>
            <person name="Langley C.H."/>
            <person name="Lapoint R."/>
            <person name="Lazzaro B.P."/>
            <person name="Lee S.J."/>
            <person name="Levesque L."/>
            <person name="Li R."/>
            <person name="Lin C.F."/>
            <person name="Lin M.F."/>
            <person name="Lindblad-Toh K."/>
            <person name="Llopart A."/>
            <person name="Long M."/>
            <person name="Low L."/>
            <person name="Lozovsky E."/>
            <person name="Lu J."/>
            <person name="Luo M."/>
            <person name="Machado C.A."/>
            <person name="Makalowski W."/>
            <person name="Marzo M."/>
            <person name="Matsuda M."/>
            <person name="Matzkin L."/>
            <person name="McAllister B."/>
            <person name="McBride C.S."/>
            <person name="McKernan B."/>
            <person name="McKernan K."/>
            <person name="Mendez-Lago M."/>
            <person name="Minx P."/>
            <person name="Mollenhauer M.U."/>
            <person name="Montooth K."/>
            <person name="Mount S.M."/>
            <person name="Mu X."/>
            <person name="Myers E."/>
            <person name="Negre B."/>
            <person name="Newfeld S."/>
            <person name="Nielsen R."/>
            <person name="Noor M.A."/>
            <person name="O'Grady P."/>
            <person name="Pachter L."/>
            <person name="Papaceit M."/>
            <person name="Parisi M.J."/>
            <person name="Parisi M."/>
            <person name="Parts L."/>
            <person name="Pedersen J.S."/>
            <person name="Pesole G."/>
            <person name="Phillippy A.M."/>
            <person name="Ponting C.P."/>
            <person name="Pop M."/>
            <person name="Porcelli D."/>
            <person name="Powell J.R."/>
            <person name="Prohaska S."/>
            <person name="Pruitt K."/>
            <person name="Puig M."/>
            <person name="Quesneville H."/>
            <person name="Ram K.R."/>
            <person name="Rand D."/>
            <person name="Rasmussen M.D."/>
            <person name="Reed L.K."/>
            <person name="Reenan R."/>
            <person name="Reily A."/>
            <person name="Remington K.A."/>
            <person name="Rieger T.T."/>
            <person name="Ritchie M.G."/>
            <person name="Robin C."/>
            <person name="Rogers Y.H."/>
            <person name="Rohde C."/>
            <person name="Rozas J."/>
            <person name="Rubenfield M.J."/>
            <person name="Ruiz A."/>
            <person name="Russo S."/>
            <person name="Salzberg S.L."/>
            <person name="Sanchez-Gracia A."/>
            <person name="Saranga D.J."/>
            <person name="Sato H."/>
            <person name="Schaeffer S.W."/>
            <person name="Schatz M.C."/>
            <person name="Schlenke T."/>
            <person name="Schwartz R."/>
            <person name="Segarra C."/>
            <person name="Singh R.S."/>
            <person name="Sirot L."/>
            <person name="Sirota M."/>
            <person name="Sisneros N.B."/>
            <person name="Smith C.D."/>
            <person name="Smith T.F."/>
            <person name="Spieth J."/>
            <person name="Stage D.E."/>
            <person name="Stark A."/>
            <person name="Stephan W."/>
            <person name="Strausberg R.L."/>
            <person name="Strempel S."/>
            <person name="Sturgill D."/>
            <person name="Sutton G."/>
            <person name="Sutton G.G."/>
            <person name="Tao W."/>
            <person name="Teichmann S."/>
            <person name="Tobari Y.N."/>
            <person name="Tomimura Y."/>
            <person name="Tsolas J.M."/>
            <person name="Valente V.L."/>
            <person name="Venter E."/>
            <person name="Venter J.C."/>
            <person name="Vicario S."/>
            <person name="Vieira F.G."/>
            <person name="Vilella A.J."/>
            <person name="Villasante A."/>
            <person name="Walenz B."/>
            <person name="Wang J."/>
            <person name="Wasserman M."/>
            <person name="Watts T."/>
            <person name="Wilson D."/>
            <person name="Wilson R.K."/>
            <person name="Wing R.A."/>
            <person name="Wolfner M.F."/>
            <person name="Wong A."/>
            <person name="Wong G.K."/>
            <person name="Wu C.I."/>
            <person name="Wu G."/>
            <person name="Yamamoto D."/>
            <person name="Yang H.P."/>
            <person name="Yang S.P."/>
            <person name="Yorke J.A."/>
            <person name="Yoshida K."/>
            <person name="Zdobnov E."/>
            <person name="Zhang P."/>
            <person name="Zhang Y."/>
            <person name="Zimin A.V."/>
            <person name="Baldwin J."/>
            <person name="Abdouelleil A."/>
            <person name="Abdulkadir J."/>
            <person name="Abebe A."/>
            <person name="Abera B."/>
            <person name="Abreu J."/>
            <person name="Acer S.C."/>
            <person name="Aftuck L."/>
            <person name="Alexander A."/>
            <person name="An P."/>
            <person name="Anderson E."/>
            <person name="Anderson S."/>
            <person name="Arachi H."/>
            <person name="Azer M."/>
            <person name="Bachantsang P."/>
            <person name="Barry A."/>
            <person name="Bayul T."/>
            <person name="Berlin A."/>
            <person name="Bessette D."/>
            <person name="Bloom T."/>
            <person name="Blye J."/>
            <person name="Boguslavskiy L."/>
            <person name="Bonnet C."/>
            <person name="Boukhgalter B."/>
            <person name="Bourzgui I."/>
            <person name="Brown A."/>
            <person name="Cahill P."/>
            <person name="Channer S."/>
            <person name="Cheshatsang Y."/>
            <person name="Chuda L."/>
            <person name="Citroen M."/>
            <person name="Collymore A."/>
            <person name="Cooke P."/>
            <person name="Costello M."/>
            <person name="D'Aco K."/>
            <person name="Daza R."/>
            <person name="De Haan G."/>
            <person name="DeGray S."/>
            <person name="DeMaso C."/>
            <person name="Dhargay N."/>
            <person name="Dooley K."/>
            <person name="Dooley E."/>
            <person name="Doricent M."/>
            <person name="Dorje P."/>
            <person name="Dorjee K."/>
            <person name="Dupes A."/>
            <person name="Elong R."/>
            <person name="Falk J."/>
            <person name="Farina A."/>
            <person name="Faro S."/>
            <person name="Ferguson D."/>
            <person name="Fisher S."/>
            <person name="Foley C.D."/>
            <person name="Franke A."/>
            <person name="Friedrich D."/>
            <person name="Gadbois L."/>
            <person name="Gearin G."/>
            <person name="Gearin C.R."/>
            <person name="Giannoukos G."/>
            <person name="Goode T."/>
            <person name="Graham J."/>
            <person name="Grandbois E."/>
            <person name="Grewal S."/>
            <person name="Gyaltsen K."/>
            <person name="Hafez N."/>
            <person name="Hagos B."/>
            <person name="Hall J."/>
            <person name="Henson C."/>
            <person name="Hollinger A."/>
            <person name="Honan T."/>
            <person name="Huard M.D."/>
            <person name="Hughes L."/>
            <person name="Hurhula B."/>
            <person name="Husby M.E."/>
            <person name="Kamat A."/>
            <person name="Kanga B."/>
            <person name="Kashin S."/>
            <person name="Khazanovich D."/>
            <person name="Kisner P."/>
            <person name="Lance K."/>
            <person name="Lara M."/>
            <person name="Lee W."/>
            <person name="Lennon N."/>
            <person name="Letendre F."/>
            <person name="LeVine R."/>
            <person name="Lipovsky A."/>
            <person name="Liu X."/>
            <person name="Liu J."/>
            <person name="Liu S."/>
            <person name="Lokyitsang T."/>
            <person name="Lokyitsang Y."/>
            <person name="Lubonja R."/>
            <person name="Lui A."/>
            <person name="MacDonald P."/>
            <person name="Magnisalis V."/>
            <person name="Maru K."/>
            <person name="Matthews C."/>
            <person name="McCusker W."/>
            <person name="McDonough S."/>
            <person name="Mehta T."/>
            <person name="Meldrim J."/>
            <person name="Meneus L."/>
            <person name="Mihai O."/>
            <person name="Mihalev A."/>
            <person name="Mihova T."/>
            <person name="Mittelman R."/>
            <person name="Mlenga V."/>
            <person name="Montmayeur A."/>
            <person name="Mulrain L."/>
            <person name="Navidi A."/>
            <person name="Naylor J."/>
            <person name="Negash T."/>
            <person name="Nguyen T."/>
            <person name="Nguyen N."/>
            <person name="Nicol R."/>
            <person name="Norbu C."/>
            <person name="Norbu N."/>
            <person name="Novod N."/>
            <person name="O'Neill B."/>
            <person name="Osman S."/>
            <person name="Markiewicz E."/>
            <person name="Oyono O.L."/>
            <person name="Patti C."/>
            <person name="Phunkhang P."/>
            <person name="Pierre F."/>
            <person name="Priest M."/>
            <person name="Raghuraman S."/>
            <person name="Rege F."/>
            <person name="Reyes R."/>
            <person name="Rise C."/>
            <person name="Rogov P."/>
            <person name="Ross K."/>
            <person name="Ryan E."/>
            <person name="Settipalli S."/>
            <person name="Shea T."/>
            <person name="Sherpa N."/>
            <person name="Shi L."/>
            <person name="Shih D."/>
            <person name="Sparrow T."/>
            <person name="Spaulding J."/>
            <person name="Stalker J."/>
            <person name="Stange-Thomann N."/>
            <person name="Stavropoulos S."/>
            <person name="Stone C."/>
            <person name="Strader C."/>
            <person name="Tesfaye S."/>
            <person name="Thomson T."/>
            <person name="Thoulutsang Y."/>
            <person name="Thoulutsang D."/>
            <person name="Topham K."/>
            <person name="Topping I."/>
            <person name="Tsamla T."/>
            <person name="Vassiliev H."/>
            <person name="Vo A."/>
            <person name="Wangchuk T."/>
            <person name="Wangdi T."/>
            <person name="Weiand M."/>
            <person name="Wilkinson J."/>
            <person name="Wilson A."/>
            <person name="Yadav S."/>
            <person name="Young G."/>
            <person name="Yu Q."/>
            <person name="Zembek L."/>
            <person name="Zhong D."/>
            <person name="Zimmer A."/>
            <person name="Zwirko Z."/>
            <person name="Jaffe D.B."/>
            <person name="Alvarez P."/>
            <person name="Brockman W."/>
            <person name="Butler J."/>
            <person name="Chin C."/>
            <person name="Gnerre S."/>
            <person name="Grabherr M."/>
            <person name="Kleber M."/>
            <person name="Mauceli E."/>
            <person name="MacCallum I."/>
        </authorList>
    </citation>
    <scope>NUCLEOTIDE SEQUENCE [LARGE SCALE GENOMIC DNA]</scope>
    <source>
        <strain evidence="3">Tucson 15287-2541.00</strain>
    </source>
</reference>
<feature type="chain" id="PRO_5005663515" evidence="1">
    <location>
        <begin position="19"/>
        <end position="152"/>
    </location>
</feature>
<evidence type="ECO:0000313" key="2">
    <source>
        <dbReference type="EMBL" id="EDV90631.1"/>
    </source>
</evidence>
<keyword evidence="1" id="KW-0732">Signal</keyword>
<dbReference type="AlphaFoldDB" id="B4JY69"/>
<name>B4JY69_DROGR</name>
<sequence length="152" mass="17059">MMQLVLLFLLLLQVVAHASVAATNATCKHATNMWGDPNPNIFYVCNTLDQRPLQLHCPQGRGFFNGLGHLGCLPYDQWPACRPNATQLTRSCSREVEHPWASIDPNQFYMCPGADANPILLNCAAGRAFIQSVGCSADWSHWRRHMHCESFF</sequence>
<evidence type="ECO:0000256" key="1">
    <source>
        <dbReference type="SAM" id="SignalP"/>
    </source>
</evidence>
<proteinExistence type="predicted"/>
<dbReference type="Proteomes" id="UP000001070">
    <property type="component" value="Unassembled WGS sequence"/>
</dbReference>
<dbReference type="OrthoDB" id="8043056at2759"/>
<protein>
    <submittedName>
        <fullName evidence="2">GH14237</fullName>
    </submittedName>
</protein>
<keyword evidence="3" id="KW-1185">Reference proteome</keyword>
<dbReference type="HOGENOM" id="CLU_1490547_0_0_1"/>
<dbReference type="eggNOG" id="ENOG502T805">
    <property type="taxonomic scope" value="Eukaryota"/>
</dbReference>
<dbReference type="PhylomeDB" id="B4JY69"/>
<organism evidence="3">
    <name type="scientific">Drosophila grimshawi</name>
    <name type="common">Hawaiian fruit fly</name>
    <name type="synonym">Idiomyia grimshawi</name>
    <dbReference type="NCBI Taxonomy" id="7222"/>
    <lineage>
        <taxon>Eukaryota</taxon>
        <taxon>Metazoa</taxon>
        <taxon>Ecdysozoa</taxon>
        <taxon>Arthropoda</taxon>
        <taxon>Hexapoda</taxon>
        <taxon>Insecta</taxon>
        <taxon>Pterygota</taxon>
        <taxon>Neoptera</taxon>
        <taxon>Endopterygota</taxon>
        <taxon>Diptera</taxon>
        <taxon>Brachycera</taxon>
        <taxon>Muscomorpha</taxon>
        <taxon>Ephydroidea</taxon>
        <taxon>Drosophilidae</taxon>
        <taxon>Drosophila</taxon>
        <taxon>Hawaiian Drosophila</taxon>
    </lineage>
</organism>
<dbReference type="KEGG" id="dgr:6569891"/>
<evidence type="ECO:0000313" key="3">
    <source>
        <dbReference type="Proteomes" id="UP000001070"/>
    </source>
</evidence>
<dbReference type="EMBL" id="CH916377">
    <property type="protein sequence ID" value="EDV90631.1"/>
    <property type="molecule type" value="Genomic_DNA"/>
</dbReference>
<gene>
    <name evidence="2" type="primary">Dgri\GH14237</name>
    <name evidence="2" type="ORF">Dgri_GH14237</name>
</gene>